<keyword evidence="6" id="KW-0238">DNA-binding</keyword>
<dbReference type="GO" id="GO:0006352">
    <property type="term" value="P:DNA-templated transcription initiation"/>
    <property type="evidence" value="ECO:0007669"/>
    <property type="project" value="InterPro"/>
</dbReference>
<dbReference type="InterPro" id="IPR007627">
    <property type="entry name" value="RNA_pol_sigma70_r2"/>
</dbReference>
<protein>
    <submittedName>
        <fullName evidence="10">RNA polymerase sigma factor RpoH</fullName>
    </submittedName>
</protein>
<feature type="domain" description="RNA polymerase sigma-70" evidence="9">
    <location>
        <begin position="252"/>
        <end position="278"/>
    </location>
</feature>
<dbReference type="InterPro" id="IPR000943">
    <property type="entry name" value="RNA_pol_sigma70"/>
</dbReference>
<evidence type="ECO:0000313" key="10">
    <source>
        <dbReference type="EMBL" id="CAG7588681.1"/>
    </source>
</evidence>
<dbReference type="InterPro" id="IPR013324">
    <property type="entry name" value="RNA_pol_sigma_r3/r4-like"/>
</dbReference>
<evidence type="ECO:0000259" key="9">
    <source>
        <dbReference type="PROSITE" id="PS00716"/>
    </source>
</evidence>
<evidence type="ECO:0000256" key="5">
    <source>
        <dbReference type="ARBA" id="ARBA00023082"/>
    </source>
</evidence>
<sequence length="288" mass="32521">MSTNNLIALNSEVGLTRYLRQIKAIPMLSEEEEYSLSRKWVDEADIEAAQKLVLSHMRLVVKVAQKFKGYGLPMMDLISEGNIGLMKAVKKFNPEMGYRLATYAIWWIKATIQDYILKSWSMVKIGTSAIQKKLFFNLKKVKQNLLKSELHELADINTLAAEKLGVSKSRIEDISRSMSGEIISLHESIGDDDDNGSELLDFIASSENAEETVIELHDKNIMLGKLAASIDKLSEREREIIKARRLSDEPETLENLSAVYGVSRERIRQIEERAMDKLKGCLGGSSRP</sequence>
<reference evidence="10" key="1">
    <citation type="submission" date="2021-06" db="EMBL/GenBank/DDBJ databases">
        <authorList>
            <person name="Nardi T."/>
            <person name="Nardi T."/>
        </authorList>
    </citation>
    <scope>NUCLEOTIDE SEQUENCE</scope>
</reference>
<dbReference type="AlphaFoldDB" id="A0A8S4BTC5"/>
<dbReference type="Proteomes" id="UP000837675">
    <property type="component" value="Unassembled WGS sequence"/>
</dbReference>
<gene>
    <name evidence="10" type="ORF">MHYMCMPASI_00025</name>
</gene>
<keyword evidence="5" id="KW-0731">Sigma factor</keyword>
<dbReference type="PANTHER" id="PTHR30376">
    <property type="entry name" value="SIGMA FACTOR RPOH HEAT SHOCK RELATED"/>
    <property type="match status" value="1"/>
</dbReference>
<dbReference type="GO" id="GO:0016987">
    <property type="term" value="F:sigma factor activity"/>
    <property type="evidence" value="ECO:0007669"/>
    <property type="project" value="UniProtKB-KW"/>
</dbReference>
<dbReference type="SUPFAM" id="SSF88659">
    <property type="entry name" value="Sigma3 and sigma4 domains of RNA polymerase sigma factors"/>
    <property type="match status" value="1"/>
</dbReference>
<evidence type="ECO:0000256" key="4">
    <source>
        <dbReference type="ARBA" id="ARBA00023016"/>
    </source>
</evidence>
<dbReference type="NCBIfam" id="NF005143">
    <property type="entry name" value="PRK06596.1"/>
    <property type="match status" value="1"/>
</dbReference>
<dbReference type="NCBIfam" id="TIGR02392">
    <property type="entry name" value="rpoH_proteo"/>
    <property type="match status" value="1"/>
</dbReference>
<evidence type="ECO:0000256" key="7">
    <source>
        <dbReference type="ARBA" id="ARBA00023163"/>
    </source>
</evidence>
<evidence type="ECO:0000259" key="8">
    <source>
        <dbReference type="PROSITE" id="PS00715"/>
    </source>
</evidence>
<dbReference type="PROSITE" id="PS00716">
    <property type="entry name" value="SIGMA70_2"/>
    <property type="match status" value="1"/>
</dbReference>
<dbReference type="Gene3D" id="1.20.120.1810">
    <property type="match status" value="1"/>
</dbReference>
<dbReference type="NCBIfam" id="TIGR02937">
    <property type="entry name" value="sigma70-ECF"/>
    <property type="match status" value="1"/>
</dbReference>
<evidence type="ECO:0000256" key="6">
    <source>
        <dbReference type="ARBA" id="ARBA00023125"/>
    </source>
</evidence>
<evidence type="ECO:0000256" key="1">
    <source>
        <dbReference type="ARBA" id="ARBA00007788"/>
    </source>
</evidence>
<dbReference type="InterPro" id="IPR014284">
    <property type="entry name" value="RNA_pol_sigma-70_dom"/>
</dbReference>
<organism evidence="10 11">
    <name type="scientific">Hyalomma marginatum</name>
    <dbReference type="NCBI Taxonomy" id="34627"/>
    <lineage>
        <taxon>Eukaryota</taxon>
        <taxon>Metazoa</taxon>
        <taxon>Ecdysozoa</taxon>
        <taxon>Arthropoda</taxon>
        <taxon>Chelicerata</taxon>
        <taxon>Arachnida</taxon>
        <taxon>Acari</taxon>
        <taxon>Parasitiformes</taxon>
        <taxon>Ixodida</taxon>
        <taxon>Ixodoidea</taxon>
        <taxon>Ixodidae</taxon>
        <taxon>Hyalomminae</taxon>
        <taxon>Hyalomma</taxon>
    </lineage>
</organism>
<keyword evidence="3" id="KW-0805">Transcription regulation</keyword>
<dbReference type="Pfam" id="PF04542">
    <property type="entry name" value="Sigma70_r2"/>
    <property type="match status" value="1"/>
</dbReference>
<keyword evidence="4" id="KW-0346">Stress response</keyword>
<name>A0A8S4BTC5_9ACAR</name>
<keyword evidence="7" id="KW-0804">Transcription</keyword>
<comment type="caution">
    <text evidence="10">The sequence shown here is derived from an EMBL/GenBank/DDBJ whole genome shotgun (WGS) entry which is preliminary data.</text>
</comment>
<dbReference type="InterPro" id="IPR012759">
    <property type="entry name" value="RNA_pol_sigma_RpoH_proteobac"/>
</dbReference>
<dbReference type="PIRSF" id="PIRSF000770">
    <property type="entry name" value="RNA_pol_sigma-SigE/K"/>
    <property type="match status" value="1"/>
</dbReference>
<dbReference type="EMBL" id="CAJVAF010000008">
    <property type="protein sequence ID" value="CAG7588681.1"/>
    <property type="molecule type" value="Genomic_DNA"/>
</dbReference>
<evidence type="ECO:0000256" key="2">
    <source>
        <dbReference type="ARBA" id="ARBA00022490"/>
    </source>
</evidence>
<keyword evidence="11" id="KW-1185">Reference proteome</keyword>
<dbReference type="InterPro" id="IPR009042">
    <property type="entry name" value="RNA_pol_sigma70_r1_2"/>
</dbReference>
<comment type="similarity">
    <text evidence="1">Belongs to the sigma-70 factor family.</text>
</comment>
<dbReference type="Gene3D" id="1.10.10.10">
    <property type="entry name" value="Winged helix-like DNA-binding domain superfamily/Winged helix DNA-binding domain"/>
    <property type="match status" value="2"/>
</dbReference>
<dbReference type="InterPro" id="IPR036388">
    <property type="entry name" value="WH-like_DNA-bd_sf"/>
</dbReference>
<accession>A0A8S4BTC5</accession>
<dbReference type="GO" id="GO:0003677">
    <property type="term" value="F:DNA binding"/>
    <property type="evidence" value="ECO:0007669"/>
    <property type="project" value="UniProtKB-KW"/>
</dbReference>
<dbReference type="CDD" id="cd06171">
    <property type="entry name" value="Sigma70_r4"/>
    <property type="match status" value="1"/>
</dbReference>
<dbReference type="InterPro" id="IPR013325">
    <property type="entry name" value="RNA_pol_sigma_r2"/>
</dbReference>
<dbReference type="PANTHER" id="PTHR30376:SF3">
    <property type="entry name" value="RNA POLYMERASE SIGMA FACTOR RPOH"/>
    <property type="match status" value="1"/>
</dbReference>
<dbReference type="PROSITE" id="PS00715">
    <property type="entry name" value="SIGMA70_1"/>
    <property type="match status" value="1"/>
</dbReference>
<dbReference type="InterPro" id="IPR007630">
    <property type="entry name" value="RNA_pol_sigma70_r4"/>
</dbReference>
<dbReference type="Pfam" id="PF04545">
    <property type="entry name" value="Sigma70_r4"/>
    <property type="match status" value="1"/>
</dbReference>
<dbReference type="Pfam" id="PF00140">
    <property type="entry name" value="Sigma70_r1_2"/>
    <property type="match status" value="1"/>
</dbReference>
<feature type="domain" description="RNA polymerase sigma-70" evidence="8">
    <location>
        <begin position="76"/>
        <end position="89"/>
    </location>
</feature>
<dbReference type="FunFam" id="1.20.120.1810:FF:000001">
    <property type="entry name" value="RNA polymerase sigma factor RpoH"/>
    <property type="match status" value="1"/>
</dbReference>
<dbReference type="PRINTS" id="PR00046">
    <property type="entry name" value="SIGMA70FCT"/>
</dbReference>
<evidence type="ECO:0000256" key="3">
    <source>
        <dbReference type="ARBA" id="ARBA00023015"/>
    </source>
</evidence>
<dbReference type="InterPro" id="IPR050813">
    <property type="entry name" value="Sigma-70_Factor"/>
</dbReference>
<proteinExistence type="inferred from homology"/>
<evidence type="ECO:0000313" key="11">
    <source>
        <dbReference type="Proteomes" id="UP000837675"/>
    </source>
</evidence>
<keyword evidence="2" id="KW-0963">Cytoplasm</keyword>
<dbReference type="SUPFAM" id="SSF88946">
    <property type="entry name" value="Sigma2 domain of RNA polymerase sigma factors"/>
    <property type="match status" value="1"/>
</dbReference>